<evidence type="ECO:0000256" key="2">
    <source>
        <dbReference type="ARBA" id="ARBA00023015"/>
    </source>
</evidence>
<dbReference type="FunFam" id="2.170.150.80:FF:000007">
    <property type="entry name" value="NAC domain-containing protein 35"/>
    <property type="match status" value="1"/>
</dbReference>
<protein>
    <recommendedName>
        <fullName evidence="6">NAC domain-containing protein</fullName>
    </recommendedName>
</protein>
<dbReference type="GO" id="GO:0006355">
    <property type="term" value="P:regulation of DNA-templated transcription"/>
    <property type="evidence" value="ECO:0007669"/>
    <property type="project" value="InterPro"/>
</dbReference>
<dbReference type="Gene3D" id="2.170.150.80">
    <property type="entry name" value="NAC domain"/>
    <property type="match status" value="1"/>
</dbReference>
<keyword evidence="4" id="KW-0804">Transcription</keyword>
<feature type="domain" description="NAC" evidence="6">
    <location>
        <begin position="15"/>
        <end position="174"/>
    </location>
</feature>
<dbReference type="Pfam" id="PF02365">
    <property type="entry name" value="NAM"/>
    <property type="match status" value="1"/>
</dbReference>
<dbReference type="AlphaFoldDB" id="A0AA86S2I1"/>
<dbReference type="Proteomes" id="UP001189624">
    <property type="component" value="Chromosome 3"/>
</dbReference>
<dbReference type="GO" id="GO:0005634">
    <property type="term" value="C:nucleus"/>
    <property type="evidence" value="ECO:0007669"/>
    <property type="project" value="UniProtKB-SubCell"/>
</dbReference>
<evidence type="ECO:0000313" key="7">
    <source>
        <dbReference type="EMBL" id="CAJ1939843.1"/>
    </source>
</evidence>
<dbReference type="InterPro" id="IPR036093">
    <property type="entry name" value="NAC_dom_sf"/>
</dbReference>
<dbReference type="PANTHER" id="PTHR31744">
    <property type="entry name" value="PROTEIN CUP-SHAPED COTYLEDON 2-RELATED"/>
    <property type="match status" value="1"/>
</dbReference>
<evidence type="ECO:0000259" key="6">
    <source>
        <dbReference type="PROSITE" id="PS51005"/>
    </source>
</evidence>
<dbReference type="SUPFAM" id="SSF101941">
    <property type="entry name" value="NAC domain"/>
    <property type="match status" value="1"/>
</dbReference>
<name>A0AA86S2I1_9FABA</name>
<reference evidence="7" key="1">
    <citation type="submission" date="2023-10" db="EMBL/GenBank/DDBJ databases">
        <authorList>
            <person name="Domelevo Entfellner J.-B."/>
        </authorList>
    </citation>
    <scope>NUCLEOTIDE SEQUENCE</scope>
</reference>
<dbReference type="EMBL" id="OY731400">
    <property type="protein sequence ID" value="CAJ1939843.1"/>
    <property type="molecule type" value="Genomic_DNA"/>
</dbReference>
<evidence type="ECO:0000256" key="4">
    <source>
        <dbReference type="ARBA" id="ARBA00023163"/>
    </source>
</evidence>
<evidence type="ECO:0000256" key="5">
    <source>
        <dbReference type="ARBA" id="ARBA00023242"/>
    </source>
</evidence>
<proteinExistence type="predicted"/>
<dbReference type="PROSITE" id="PS51005">
    <property type="entry name" value="NAC"/>
    <property type="match status" value="1"/>
</dbReference>
<evidence type="ECO:0000256" key="3">
    <source>
        <dbReference type="ARBA" id="ARBA00023125"/>
    </source>
</evidence>
<evidence type="ECO:0000313" key="8">
    <source>
        <dbReference type="Proteomes" id="UP001189624"/>
    </source>
</evidence>
<accession>A0AA86S2I1</accession>
<dbReference type="GO" id="GO:0003677">
    <property type="term" value="F:DNA binding"/>
    <property type="evidence" value="ECO:0007669"/>
    <property type="project" value="UniProtKB-KW"/>
</dbReference>
<keyword evidence="8" id="KW-1185">Reference proteome</keyword>
<dbReference type="InterPro" id="IPR003441">
    <property type="entry name" value="NAC-dom"/>
</dbReference>
<keyword evidence="5" id="KW-0539">Nucleus</keyword>
<dbReference type="PANTHER" id="PTHR31744:SF226">
    <property type="entry name" value="NAC DOMAIN CLASS TRANSCRIPTION FACTOR"/>
    <property type="match status" value="1"/>
</dbReference>
<keyword evidence="2" id="KW-0805">Transcription regulation</keyword>
<evidence type="ECO:0000256" key="1">
    <source>
        <dbReference type="ARBA" id="ARBA00004123"/>
    </source>
</evidence>
<dbReference type="GO" id="GO:0099402">
    <property type="term" value="P:plant organ development"/>
    <property type="evidence" value="ECO:0007669"/>
    <property type="project" value="UniProtKB-ARBA"/>
</dbReference>
<dbReference type="Gramene" id="rna-AYBTSS11_LOCUS9369">
    <property type="protein sequence ID" value="CAJ1939843.1"/>
    <property type="gene ID" value="gene-AYBTSS11_LOCUS9369"/>
</dbReference>
<sequence>MEERNENGEKLDEVMLPGFRFHPTDEELVGFYLKRKVQQKPLSIELIKQLDIYKYDPWDLPKFATTGEKEWYFYCPRDRKYRNSARPNRVTGAGFWKATGTDRPIYSSEGSKCIGLKKSLVFYKGRAAKGIKTDWMMHEFRLPSLTNPSSSPKKFIDKTIPANESWAICRIFKKTNATAQRALSHSWVSPLPESTTSDHMLAADRYGNQISTTNMPLTKKTSLVSQFCTFNHNDTQHSTTTSSTPCPIDILASYNKSIINPLMLHKPLDLLPISNGDLSTGLIFSSPLETSTNSAKSSMDVSSLLLSTSSSVLGEFNRKTSEGMSTNFGELQEHCNSYHIPLLRDMQGTFGNHDENVLVKIPHVNVHRVGDQQSETVRPIGFPFSTMPFNISDAWKSNVLWDSSSLSL</sequence>
<gene>
    <name evidence="7" type="ORF">AYBTSS11_LOCUS9369</name>
</gene>
<comment type="subcellular location">
    <subcellularLocation>
        <location evidence="1">Nucleus</location>
    </subcellularLocation>
</comment>
<keyword evidence="3" id="KW-0238">DNA-binding</keyword>
<organism evidence="7 8">
    <name type="scientific">Sphenostylis stenocarpa</name>
    <dbReference type="NCBI Taxonomy" id="92480"/>
    <lineage>
        <taxon>Eukaryota</taxon>
        <taxon>Viridiplantae</taxon>
        <taxon>Streptophyta</taxon>
        <taxon>Embryophyta</taxon>
        <taxon>Tracheophyta</taxon>
        <taxon>Spermatophyta</taxon>
        <taxon>Magnoliopsida</taxon>
        <taxon>eudicotyledons</taxon>
        <taxon>Gunneridae</taxon>
        <taxon>Pentapetalae</taxon>
        <taxon>rosids</taxon>
        <taxon>fabids</taxon>
        <taxon>Fabales</taxon>
        <taxon>Fabaceae</taxon>
        <taxon>Papilionoideae</taxon>
        <taxon>50 kb inversion clade</taxon>
        <taxon>NPAAA clade</taxon>
        <taxon>indigoferoid/millettioid clade</taxon>
        <taxon>Phaseoleae</taxon>
        <taxon>Sphenostylis</taxon>
    </lineage>
</organism>